<dbReference type="Proteomes" id="UP000289437">
    <property type="component" value="Unassembled WGS sequence"/>
</dbReference>
<dbReference type="OrthoDB" id="7484843at2"/>
<dbReference type="InterPro" id="IPR011047">
    <property type="entry name" value="Quinoprotein_ADH-like_sf"/>
</dbReference>
<evidence type="ECO:0000313" key="2">
    <source>
        <dbReference type="Proteomes" id="UP000289437"/>
    </source>
</evidence>
<gene>
    <name evidence="1" type="ORF">GRAN_5151</name>
</gene>
<sequence length="649" mass="68973">MSISTSLQRIVVASIFLVSISTLSAQTIVPWLTHSMDNARSGWNSHETQLTQASVGTKGIVRSTIIALGGNDARGMEAQPLILPQVTTPLGVRDVLVLPSMANVVRGVDAHDGSGIWQTVLGTPITGTKAIDMWQINQFWGCLSTGVIDPDLKRLYQVCWIVPNAQGTPLPPAPASTEAKVARYFMFVLNVGDGTLVADPVMIQGTSNGADFNAFPRKQRSSLVETDVNGVKTVFGCSGTINETDPGAAGYCFAFDVATNNETALFATTSGAGAGIWMAGQGAAADPDGNLYVITGNGDFDGSAQWAESFLKLRYIPPSGQNQGGIRVVDHWTPWTDLARSSGQPVPQGKLAGVSAPSEPMMAMNRPVGASMNMSFKGAVTKSAVDAKGNLVVRVYPKIPTGDWSDEDWGSAGPACIFSLGICIASGKDGIAYPIKTASMGGTTLKDLKNPPANCTKLAGPPVWLTVDPGPVDPCPKDPRTLNFFPWGVTAHMHMTPVQFFDPLLQAWTIFAWGENYQLHKWKVSLNGQLTYLAQGNQVASIETPHTATHHGGMTGGFCSGSSNGSDADSAILVCTIPYNDANQDKTNGRLLIYDPIHLAADGSLKLLWDSQAQGIPFLFNKFNPPIIDGGQIYVPNYSGGVDLYRLTP</sequence>
<keyword evidence="2" id="KW-1185">Reference proteome</keyword>
<protein>
    <submittedName>
        <fullName evidence="1">Quinonprotein alcohol dehydrogenase-like domain / CHP03435 domain-containing protein</fullName>
    </submittedName>
</protein>
<dbReference type="RefSeq" id="WP_128915716.1">
    <property type="nucleotide sequence ID" value="NZ_RDSM01000007.1"/>
</dbReference>
<dbReference type="EMBL" id="RDSM01000007">
    <property type="protein sequence ID" value="RXH53813.1"/>
    <property type="molecule type" value="Genomic_DNA"/>
</dbReference>
<dbReference type="AlphaFoldDB" id="A0A4Q0SSD3"/>
<name>A0A4Q0SSD3_9BACT</name>
<evidence type="ECO:0000313" key="1">
    <source>
        <dbReference type="EMBL" id="RXH53813.1"/>
    </source>
</evidence>
<organism evidence="1 2">
    <name type="scientific">Granulicella sibirica</name>
    <dbReference type="NCBI Taxonomy" id="2479048"/>
    <lineage>
        <taxon>Bacteria</taxon>
        <taxon>Pseudomonadati</taxon>
        <taxon>Acidobacteriota</taxon>
        <taxon>Terriglobia</taxon>
        <taxon>Terriglobales</taxon>
        <taxon>Acidobacteriaceae</taxon>
        <taxon>Granulicella</taxon>
    </lineage>
</organism>
<reference evidence="2" key="2">
    <citation type="submission" date="2019-02" db="EMBL/GenBank/DDBJ databases">
        <title>Granulicella sibirica sp. nov., a psychrotolerant acidobacterium isolated from an organic soil layer in forested tundra, West Siberia.</title>
        <authorList>
            <person name="Oshkin I.Y."/>
            <person name="Kulichevskaya I.S."/>
            <person name="Rijpstra W.I.C."/>
            <person name="Sinninghe Damste J.S."/>
            <person name="Rakitin A.L."/>
            <person name="Ravin N.V."/>
            <person name="Dedysh S.N."/>
        </authorList>
    </citation>
    <scope>NUCLEOTIDE SEQUENCE [LARGE SCALE GENOMIC DNA]</scope>
    <source>
        <strain evidence="2">AF10</strain>
    </source>
</reference>
<proteinExistence type="predicted"/>
<dbReference type="SUPFAM" id="SSF50998">
    <property type="entry name" value="Quinoprotein alcohol dehydrogenase-like"/>
    <property type="match status" value="1"/>
</dbReference>
<reference evidence="1 2" key="1">
    <citation type="submission" date="2018-11" db="EMBL/GenBank/DDBJ databases">
        <authorList>
            <person name="Mardanov A.V."/>
            <person name="Ravin N.V."/>
            <person name="Dedysh S.N."/>
        </authorList>
    </citation>
    <scope>NUCLEOTIDE SEQUENCE [LARGE SCALE GENOMIC DNA]</scope>
    <source>
        <strain evidence="1 2">AF10</strain>
    </source>
</reference>
<accession>A0A4Q0SSD3</accession>
<comment type="caution">
    <text evidence="1">The sequence shown here is derived from an EMBL/GenBank/DDBJ whole genome shotgun (WGS) entry which is preliminary data.</text>
</comment>